<dbReference type="InterPro" id="IPR010131">
    <property type="entry name" value="MdtP/NodT-like"/>
</dbReference>
<dbReference type="PANTHER" id="PTHR30203:SF24">
    <property type="entry name" value="BLR4935 PROTEIN"/>
    <property type="match status" value="1"/>
</dbReference>
<name>A0A923HE80_9BURK</name>
<accession>A0A923HE80</accession>
<dbReference type="AlphaFoldDB" id="A0A923HE80"/>
<keyword evidence="2" id="KW-1185">Reference proteome</keyword>
<protein>
    <submittedName>
        <fullName evidence="1">TolC family protein</fullName>
    </submittedName>
</protein>
<dbReference type="EMBL" id="JACOFV010000011">
    <property type="protein sequence ID" value="MBC3862927.1"/>
    <property type="molecule type" value="Genomic_DNA"/>
</dbReference>
<organism evidence="1 2">
    <name type="scientific">Undibacterium jejuense</name>
    <dbReference type="NCBI Taxonomy" id="1344949"/>
    <lineage>
        <taxon>Bacteria</taxon>
        <taxon>Pseudomonadati</taxon>
        <taxon>Pseudomonadota</taxon>
        <taxon>Betaproteobacteria</taxon>
        <taxon>Burkholderiales</taxon>
        <taxon>Oxalobacteraceae</taxon>
        <taxon>Undibacterium</taxon>
    </lineage>
</organism>
<dbReference type="Gene3D" id="1.20.1600.10">
    <property type="entry name" value="Outer membrane efflux proteins (OEP)"/>
    <property type="match status" value="1"/>
</dbReference>
<sequence length="471" mass="51784">MSASVIVFTLSACGSFDAQNAILKVNETIPAFTGGRLEMVGGSQQFRIQEAKTKDLLTQSREQGLSQNDAVHIALVNNPALQGLLARHAANGAIAAQSGQIANPLLTLESIRRGDASDLSRMISFSLVDLLSLSQRQNLAQSKISEGQLQMSIEVVNRITQVRKAWVDAVAAKQSFIYANQVNDVAQSSATLAKQMRDAGNFSKLQAARQQAFYADAFMQFKAAQQREVSSRENLIRLLGLTDEQKQMLHLPERLPNLPTVPIDAEKIKDAANAERLDIRLAKNHLEYAAKRQGLTSLTSWTDVQLSVARETGSDSSGTRVDVNSLSDAGTKRTTQISFSLPLFDQGQLQRDSMNANTRAASFELENVMRNAASTLRESYSAYLTSYDIAQHYHTDVLVLHEQILRENQLRYNGMLVSVFELLDDARTQVHGVIAAIQAEQDFWLADAALQAEIIGAPHITSGQDSRNINE</sequence>
<proteinExistence type="predicted"/>
<dbReference type="SUPFAM" id="SSF56954">
    <property type="entry name" value="Outer membrane efflux proteins (OEP)"/>
    <property type="match status" value="1"/>
</dbReference>
<reference evidence="1" key="1">
    <citation type="submission" date="2020-08" db="EMBL/GenBank/DDBJ databases">
        <title>Novel species isolated from subtropical streams in China.</title>
        <authorList>
            <person name="Lu H."/>
        </authorList>
    </citation>
    <scope>NUCLEOTIDE SEQUENCE</scope>
    <source>
        <strain evidence="1">KACC 12607</strain>
    </source>
</reference>
<dbReference type="PANTHER" id="PTHR30203">
    <property type="entry name" value="OUTER MEMBRANE CATION EFFLUX PROTEIN"/>
    <property type="match status" value="1"/>
</dbReference>
<dbReference type="RefSeq" id="WP_186912876.1">
    <property type="nucleotide sequence ID" value="NZ_JACOFV010000011.1"/>
</dbReference>
<evidence type="ECO:0000313" key="1">
    <source>
        <dbReference type="EMBL" id="MBC3862927.1"/>
    </source>
</evidence>
<evidence type="ECO:0000313" key="2">
    <source>
        <dbReference type="Proteomes" id="UP000634011"/>
    </source>
</evidence>
<gene>
    <name evidence="1" type="ORF">H8K32_12515</name>
</gene>
<dbReference type="Proteomes" id="UP000634011">
    <property type="component" value="Unassembled WGS sequence"/>
</dbReference>
<dbReference type="GO" id="GO:0015562">
    <property type="term" value="F:efflux transmembrane transporter activity"/>
    <property type="evidence" value="ECO:0007669"/>
    <property type="project" value="InterPro"/>
</dbReference>
<comment type="caution">
    <text evidence="1">The sequence shown here is derived from an EMBL/GenBank/DDBJ whole genome shotgun (WGS) entry which is preliminary data.</text>
</comment>